<keyword evidence="6" id="KW-1185">Reference proteome</keyword>
<evidence type="ECO:0000313" key="4">
    <source>
        <dbReference type="EMBL" id="EEC20359.1"/>
    </source>
</evidence>
<dbReference type="OrthoDB" id="6505885at2759"/>
<feature type="region of interest" description="Disordered" evidence="2">
    <location>
        <begin position="86"/>
        <end position="118"/>
    </location>
</feature>
<dbReference type="PANTHER" id="PTHR47526">
    <property type="entry name" value="ATP-DEPENDENT DNA HELICASE"/>
    <property type="match status" value="1"/>
</dbReference>
<reference evidence="5" key="2">
    <citation type="submission" date="2020-05" db="UniProtKB">
        <authorList>
            <consortium name="EnsemblMetazoa"/>
        </authorList>
    </citation>
    <scope>IDENTIFICATION</scope>
    <source>
        <strain evidence="5">wikel</strain>
    </source>
</reference>
<reference evidence="4 6" key="1">
    <citation type="submission" date="2008-03" db="EMBL/GenBank/DDBJ databases">
        <title>Annotation of Ixodes scapularis.</title>
        <authorList>
            <consortium name="Ixodes scapularis Genome Project Consortium"/>
            <person name="Caler E."/>
            <person name="Hannick L.I."/>
            <person name="Bidwell S."/>
            <person name="Joardar V."/>
            <person name="Thiagarajan M."/>
            <person name="Amedeo P."/>
            <person name="Galinsky K.J."/>
            <person name="Schobel S."/>
            <person name="Inman J."/>
            <person name="Hostetler J."/>
            <person name="Miller J."/>
            <person name="Hammond M."/>
            <person name="Megy K."/>
            <person name="Lawson D."/>
            <person name="Kodira C."/>
            <person name="Sutton G."/>
            <person name="Meyer J."/>
            <person name="Hill C.A."/>
            <person name="Birren B."/>
            <person name="Nene V."/>
            <person name="Collins F."/>
            <person name="Alarcon-Chaidez F."/>
            <person name="Wikel S."/>
            <person name="Strausberg R."/>
        </authorList>
    </citation>
    <scope>NUCLEOTIDE SEQUENCE [LARGE SCALE GENOMIC DNA]</scope>
    <source>
        <strain evidence="6">Wikel</strain>
        <strain evidence="4">Wikel colony</strain>
    </source>
</reference>
<name>B7QND7_IXOSC</name>
<dbReference type="InterPro" id="IPR007527">
    <property type="entry name" value="Znf_SWIM"/>
</dbReference>
<feature type="non-terminal residue" evidence="4">
    <location>
        <position position="1"/>
    </location>
</feature>
<dbReference type="EMBL" id="ABJB010829628">
    <property type="status" value="NOT_ANNOTATED_CDS"/>
    <property type="molecule type" value="Genomic_DNA"/>
</dbReference>
<feature type="domain" description="SWIM-type" evidence="3">
    <location>
        <begin position="14"/>
        <end position="50"/>
    </location>
</feature>
<sequence length="158" mass="17240">VNHSQSLSSTPLKVWLLVKQDGEVTAAHCTCMAGTGEACSHIAALLFYLEVGVRLRNERSCTDDVNTWLPPHVQKLAACPISSLDFSSSSMKKRRLDESGGSSSQQRQPPRVQHAPAPSEEEWGAFFDTLLASGHRPCVAATNPKYSYLYVPIAKQAN</sequence>
<dbReference type="PaxDb" id="6945-B7QND7"/>
<evidence type="ECO:0000313" key="5">
    <source>
        <dbReference type="EnsemblMetazoa" id="ISCW015334-PA"/>
    </source>
</evidence>
<organism>
    <name type="scientific">Ixodes scapularis</name>
    <name type="common">Black-legged tick</name>
    <name type="synonym">Deer tick</name>
    <dbReference type="NCBI Taxonomy" id="6945"/>
    <lineage>
        <taxon>Eukaryota</taxon>
        <taxon>Metazoa</taxon>
        <taxon>Ecdysozoa</taxon>
        <taxon>Arthropoda</taxon>
        <taxon>Chelicerata</taxon>
        <taxon>Arachnida</taxon>
        <taxon>Acari</taxon>
        <taxon>Parasitiformes</taxon>
        <taxon>Ixodida</taxon>
        <taxon>Ixodoidea</taxon>
        <taxon>Ixodidae</taxon>
        <taxon>Ixodinae</taxon>
        <taxon>Ixodes</taxon>
    </lineage>
</organism>
<evidence type="ECO:0000259" key="3">
    <source>
        <dbReference type="PROSITE" id="PS50966"/>
    </source>
</evidence>
<dbReference type="PANTHER" id="PTHR47526:SF3">
    <property type="entry name" value="PHD-TYPE DOMAIN-CONTAINING PROTEIN"/>
    <property type="match status" value="1"/>
</dbReference>
<proteinExistence type="predicted"/>
<dbReference type="InParanoid" id="B7QND7"/>
<dbReference type="Proteomes" id="UP000001555">
    <property type="component" value="Unassembled WGS sequence"/>
</dbReference>
<evidence type="ECO:0000256" key="1">
    <source>
        <dbReference type="PROSITE-ProRule" id="PRU00325"/>
    </source>
</evidence>
<dbReference type="PROSITE" id="PS50966">
    <property type="entry name" value="ZF_SWIM"/>
    <property type="match status" value="1"/>
</dbReference>
<feature type="compositionally biased region" description="Low complexity" evidence="2">
    <location>
        <begin position="99"/>
        <end position="113"/>
    </location>
</feature>
<dbReference type="HOGENOM" id="CLU_125644_0_0_1"/>
<dbReference type="VEuPathDB" id="VectorBase:ISCP_006677"/>
<dbReference type="EnsemblMetazoa" id="ISCW015334-RA">
    <property type="protein sequence ID" value="ISCW015334-PA"/>
    <property type="gene ID" value="ISCW015334"/>
</dbReference>
<keyword evidence="1" id="KW-0863">Zinc-finger</keyword>
<evidence type="ECO:0000313" key="6">
    <source>
        <dbReference type="Proteomes" id="UP000001555"/>
    </source>
</evidence>
<dbReference type="EMBL" id="DS978191">
    <property type="protein sequence ID" value="EEC20359.1"/>
    <property type="molecule type" value="Genomic_DNA"/>
</dbReference>
<dbReference type="VEuPathDB" id="VectorBase:ISCW015334"/>
<feature type="non-terminal residue" evidence="4">
    <location>
        <position position="158"/>
    </location>
</feature>
<dbReference type="AlphaFoldDB" id="B7QND7"/>
<gene>
    <name evidence="4" type="ORF">IscW_ISCW015334</name>
</gene>
<protein>
    <recommendedName>
        <fullName evidence="3">SWIM-type domain-containing protein</fullName>
    </recommendedName>
</protein>
<evidence type="ECO:0000256" key="2">
    <source>
        <dbReference type="SAM" id="MobiDB-lite"/>
    </source>
</evidence>
<accession>B7QND7</accession>
<keyword evidence="1" id="KW-0479">Metal-binding</keyword>
<keyword evidence="1" id="KW-0862">Zinc</keyword>
<dbReference type="VEuPathDB" id="VectorBase:ISCI013596"/>
<dbReference type="GO" id="GO:0008270">
    <property type="term" value="F:zinc ion binding"/>
    <property type="evidence" value="ECO:0007669"/>
    <property type="project" value="UniProtKB-KW"/>
</dbReference>